<gene>
    <name evidence="1" type="ORF">BP00DRAFT_301599</name>
</gene>
<organism evidence="1 2">
    <name type="scientific">Aspergillus indologenus CBS 114.80</name>
    <dbReference type="NCBI Taxonomy" id="1450541"/>
    <lineage>
        <taxon>Eukaryota</taxon>
        <taxon>Fungi</taxon>
        <taxon>Dikarya</taxon>
        <taxon>Ascomycota</taxon>
        <taxon>Pezizomycotina</taxon>
        <taxon>Eurotiomycetes</taxon>
        <taxon>Eurotiomycetidae</taxon>
        <taxon>Eurotiales</taxon>
        <taxon>Aspergillaceae</taxon>
        <taxon>Aspergillus</taxon>
        <taxon>Aspergillus subgen. Circumdati</taxon>
    </lineage>
</organism>
<feature type="non-terminal residue" evidence="1">
    <location>
        <position position="115"/>
    </location>
</feature>
<evidence type="ECO:0000313" key="2">
    <source>
        <dbReference type="Proteomes" id="UP000248817"/>
    </source>
</evidence>
<accession>A0A2V5IPI5</accession>
<name>A0A2V5IPI5_9EURO</name>
<keyword evidence="2" id="KW-1185">Reference proteome</keyword>
<dbReference type="Proteomes" id="UP000248817">
    <property type="component" value="Unassembled WGS sequence"/>
</dbReference>
<evidence type="ECO:0000313" key="1">
    <source>
        <dbReference type="EMBL" id="PYI35973.1"/>
    </source>
</evidence>
<protein>
    <submittedName>
        <fullName evidence="1">Uncharacterized protein</fullName>
    </submittedName>
</protein>
<dbReference type="AlphaFoldDB" id="A0A2V5IPI5"/>
<proteinExistence type="predicted"/>
<sequence>GARFQLSSCKGKTRIRSNEGGYLVVTMGLADYLEGECLDHTMRSACETCEEWYPLGFSEEPADDDGALMLVPRGLPRMFVLWDGDWYYATNHLKASFSLTERVRTIEEAALFQFV</sequence>
<feature type="non-terminal residue" evidence="1">
    <location>
        <position position="1"/>
    </location>
</feature>
<dbReference type="EMBL" id="KZ825467">
    <property type="protein sequence ID" value="PYI35973.1"/>
    <property type="molecule type" value="Genomic_DNA"/>
</dbReference>
<reference evidence="1 2" key="1">
    <citation type="submission" date="2018-02" db="EMBL/GenBank/DDBJ databases">
        <title>The genomes of Aspergillus section Nigri reveals drivers in fungal speciation.</title>
        <authorList>
            <consortium name="DOE Joint Genome Institute"/>
            <person name="Vesth T.C."/>
            <person name="Nybo J."/>
            <person name="Theobald S."/>
            <person name="Brandl J."/>
            <person name="Frisvad J.C."/>
            <person name="Nielsen K.F."/>
            <person name="Lyhne E.K."/>
            <person name="Kogle M.E."/>
            <person name="Kuo A."/>
            <person name="Riley R."/>
            <person name="Clum A."/>
            <person name="Nolan M."/>
            <person name="Lipzen A."/>
            <person name="Salamov A."/>
            <person name="Henrissat B."/>
            <person name="Wiebenga A."/>
            <person name="De vries R.P."/>
            <person name="Grigoriev I.V."/>
            <person name="Mortensen U.H."/>
            <person name="Andersen M.R."/>
            <person name="Baker S.E."/>
        </authorList>
    </citation>
    <scope>NUCLEOTIDE SEQUENCE [LARGE SCALE GENOMIC DNA]</scope>
    <source>
        <strain evidence="1 2">CBS 114.80</strain>
    </source>
</reference>